<evidence type="ECO:0000313" key="11">
    <source>
        <dbReference type="EMBL" id="WIY25255.1"/>
    </source>
</evidence>
<keyword evidence="2 9" id="KW-0813">Transport</keyword>
<dbReference type="EMBL" id="CP127247">
    <property type="protein sequence ID" value="WIY25255.1"/>
    <property type="molecule type" value="Genomic_DNA"/>
</dbReference>
<comment type="function">
    <text evidence="9">Part of the tripartite ATP-independent periplasmic (TRAP) transport system.</text>
</comment>
<proteinExistence type="inferred from homology"/>
<feature type="domain" description="Tripartite ATP-independent periplasmic transporters DctQ component" evidence="10">
    <location>
        <begin position="39"/>
        <end position="172"/>
    </location>
</feature>
<evidence type="ECO:0000256" key="2">
    <source>
        <dbReference type="ARBA" id="ARBA00022448"/>
    </source>
</evidence>
<keyword evidence="7 9" id="KW-0472">Membrane</keyword>
<feature type="transmembrane region" description="Helical" evidence="9">
    <location>
        <begin position="154"/>
        <end position="174"/>
    </location>
</feature>
<dbReference type="RefSeq" id="WP_270919594.1">
    <property type="nucleotide sequence ID" value="NZ_CP127247.1"/>
</dbReference>
<evidence type="ECO:0000256" key="7">
    <source>
        <dbReference type="ARBA" id="ARBA00023136"/>
    </source>
</evidence>
<feature type="transmembrane region" description="Helical" evidence="9">
    <location>
        <begin position="27"/>
        <end position="48"/>
    </location>
</feature>
<accession>A0A9Y2KZM2</accession>
<organism evidence="11 12">
    <name type="scientific">Parasedimentitalea psychrophila</name>
    <dbReference type="NCBI Taxonomy" id="2997337"/>
    <lineage>
        <taxon>Bacteria</taxon>
        <taxon>Pseudomonadati</taxon>
        <taxon>Pseudomonadota</taxon>
        <taxon>Alphaproteobacteria</taxon>
        <taxon>Rhodobacterales</taxon>
        <taxon>Paracoccaceae</taxon>
        <taxon>Parasedimentitalea</taxon>
    </lineage>
</organism>
<dbReference type="GO" id="GO:0022857">
    <property type="term" value="F:transmembrane transporter activity"/>
    <property type="evidence" value="ECO:0007669"/>
    <property type="project" value="UniProtKB-UniRule"/>
</dbReference>
<feature type="transmembrane region" description="Helical" evidence="9">
    <location>
        <begin position="60"/>
        <end position="79"/>
    </location>
</feature>
<evidence type="ECO:0000313" key="12">
    <source>
        <dbReference type="Proteomes" id="UP001238334"/>
    </source>
</evidence>
<evidence type="ECO:0000259" key="10">
    <source>
        <dbReference type="Pfam" id="PF04290"/>
    </source>
</evidence>
<reference evidence="11 12" key="1">
    <citation type="submission" date="2023-06" db="EMBL/GenBank/DDBJ databases">
        <title>Parasedimentitalea psychrophila sp. nov., a psychrophilic bacterium isolated from deep-sea sediment.</title>
        <authorList>
            <person name="Li A."/>
        </authorList>
    </citation>
    <scope>NUCLEOTIDE SEQUENCE [LARGE SCALE GENOMIC DNA]</scope>
    <source>
        <strain evidence="11 12">QS115</strain>
    </source>
</reference>
<evidence type="ECO:0000256" key="9">
    <source>
        <dbReference type="RuleBase" id="RU369079"/>
    </source>
</evidence>
<keyword evidence="5 9" id="KW-0812">Transmembrane</keyword>
<evidence type="ECO:0000256" key="3">
    <source>
        <dbReference type="ARBA" id="ARBA00022475"/>
    </source>
</evidence>
<protein>
    <recommendedName>
        <fullName evidence="9">TRAP transporter small permease protein</fullName>
    </recommendedName>
</protein>
<keyword evidence="6 9" id="KW-1133">Transmembrane helix</keyword>
<keyword evidence="3" id="KW-1003">Cell membrane</keyword>
<comment type="subcellular location">
    <subcellularLocation>
        <location evidence="1 9">Cell inner membrane</location>
        <topology evidence="1 9">Multi-pass membrane protein</topology>
    </subcellularLocation>
</comment>
<evidence type="ECO:0000256" key="1">
    <source>
        <dbReference type="ARBA" id="ARBA00004429"/>
    </source>
</evidence>
<dbReference type="InterPro" id="IPR055348">
    <property type="entry name" value="DctQ"/>
</dbReference>
<dbReference type="Proteomes" id="UP001238334">
    <property type="component" value="Chromosome"/>
</dbReference>
<comment type="subunit">
    <text evidence="9">The complex comprises the extracytoplasmic solute receptor protein and the two transmembrane proteins.</text>
</comment>
<dbReference type="PANTHER" id="PTHR35011">
    <property type="entry name" value="2,3-DIKETO-L-GULONATE TRAP TRANSPORTER SMALL PERMEASE PROTEIN YIAM"/>
    <property type="match status" value="1"/>
</dbReference>
<evidence type="ECO:0000256" key="4">
    <source>
        <dbReference type="ARBA" id="ARBA00022519"/>
    </source>
</evidence>
<dbReference type="AlphaFoldDB" id="A0A9Y2KZM2"/>
<dbReference type="Pfam" id="PF04290">
    <property type="entry name" value="DctQ"/>
    <property type="match status" value="1"/>
</dbReference>
<evidence type="ECO:0000256" key="8">
    <source>
        <dbReference type="ARBA" id="ARBA00038436"/>
    </source>
</evidence>
<feature type="transmembrane region" description="Helical" evidence="9">
    <location>
        <begin position="100"/>
        <end position="123"/>
    </location>
</feature>
<keyword evidence="12" id="KW-1185">Reference proteome</keyword>
<evidence type="ECO:0000256" key="5">
    <source>
        <dbReference type="ARBA" id="ARBA00022692"/>
    </source>
</evidence>
<name>A0A9Y2KZM2_9RHOB</name>
<keyword evidence="4 9" id="KW-0997">Cell inner membrane</keyword>
<dbReference type="InterPro" id="IPR007387">
    <property type="entry name" value="TRAP_DctQ"/>
</dbReference>
<sequence>MATSAAVLEDGSLISRLDGQLLKLEQLLALVSGLAVFSLMVLAVVSVGGRNAFNAPLPGYVDWIEQAMPLIAFMGISYVQRDGGHIRMDILVAALKGRALWLFELISVLLILLLMLALVWGSYSHFSRSFDFAAPLWSRDSSIDISLPIWPAKLLVPVAFSVLCLRLVLQAWGYGRALVLGLRHPVAVPLVQSAAAQAAAEADQLSGADTGAVNSGTED</sequence>
<gene>
    <name evidence="11" type="ORF">QPJ95_22725</name>
</gene>
<dbReference type="GO" id="GO:0005886">
    <property type="term" value="C:plasma membrane"/>
    <property type="evidence" value="ECO:0007669"/>
    <property type="project" value="UniProtKB-SubCell"/>
</dbReference>
<comment type="similarity">
    <text evidence="8 9">Belongs to the TRAP transporter small permease family.</text>
</comment>
<evidence type="ECO:0000256" key="6">
    <source>
        <dbReference type="ARBA" id="ARBA00022989"/>
    </source>
</evidence>
<dbReference type="KEGG" id="ppso:QPJ95_22725"/>